<protein>
    <submittedName>
        <fullName evidence="1">Putative TonB-dependent receptor</fullName>
    </submittedName>
</protein>
<dbReference type="KEGG" id="pya:PYCH_10720"/>
<proteinExistence type="predicted"/>
<organism evidence="1 2">
    <name type="scientific">Pyrococcus yayanosii (strain CH1 / JCM 16557)</name>
    <dbReference type="NCBI Taxonomy" id="529709"/>
    <lineage>
        <taxon>Archaea</taxon>
        <taxon>Methanobacteriati</taxon>
        <taxon>Methanobacteriota</taxon>
        <taxon>Thermococci</taxon>
        <taxon>Thermococcales</taxon>
        <taxon>Thermococcaceae</taxon>
        <taxon>Pyrococcus</taxon>
    </lineage>
</organism>
<accession>F8AES1</accession>
<reference evidence="1 2" key="1">
    <citation type="journal article" date="2011" name="J. Bacteriol.">
        <title>Complete genome sequence of the obligate piezophilic hyperthermophilic archaeon Pyrococcus yayanosii CH1.</title>
        <authorList>
            <person name="Jun X."/>
            <person name="Lupeng L."/>
            <person name="Minjuan X."/>
            <person name="Oger P."/>
            <person name="Fengping W."/>
            <person name="Jebbar M."/>
            <person name="Xiang X."/>
        </authorList>
    </citation>
    <scope>NUCLEOTIDE SEQUENCE [LARGE SCALE GENOMIC DNA]</scope>
    <source>
        <strain evidence="2">CH1 / JCM 16557</strain>
    </source>
</reference>
<dbReference type="RefSeq" id="WP_013905809.1">
    <property type="nucleotide sequence ID" value="NC_015680.1"/>
</dbReference>
<keyword evidence="1" id="KW-0675">Receptor</keyword>
<dbReference type="GeneID" id="10837646"/>
<dbReference type="eggNOG" id="arCOG05785">
    <property type="taxonomic scope" value="Archaea"/>
</dbReference>
<evidence type="ECO:0000313" key="1">
    <source>
        <dbReference type="EMBL" id="AEH24753.1"/>
    </source>
</evidence>
<dbReference type="AlphaFoldDB" id="F8AES1"/>
<dbReference type="HOGENOM" id="CLU_2505093_0_0_2"/>
<name>F8AES1_PYRYC</name>
<dbReference type="OrthoDB" id="86278at2157"/>
<dbReference type="EMBL" id="CP002779">
    <property type="protein sequence ID" value="AEH24753.1"/>
    <property type="molecule type" value="Genomic_DNA"/>
</dbReference>
<sequence length="92" mass="10789">MGHTLYYKTRIERWGELRAFLRRICRGLGYEVKEEDSTLTILPECPRVEPLSIPRRGFGFAKTNLVEPYHSLYLLILHSLCSFGSVEVWEDE</sequence>
<dbReference type="Proteomes" id="UP000008386">
    <property type="component" value="Chromosome"/>
</dbReference>
<dbReference type="STRING" id="529709.PYCH_10720"/>
<gene>
    <name evidence="1" type="ordered locus">PYCH_10720</name>
</gene>
<keyword evidence="2" id="KW-1185">Reference proteome</keyword>
<evidence type="ECO:0000313" key="2">
    <source>
        <dbReference type="Proteomes" id="UP000008386"/>
    </source>
</evidence>